<gene>
    <name evidence="5" type="ORF">L2737_05420</name>
</gene>
<keyword evidence="6" id="KW-1185">Reference proteome</keyword>
<dbReference type="Pfam" id="PF19783">
    <property type="entry name" value="DUF6268"/>
    <property type="match status" value="1"/>
</dbReference>
<proteinExistence type="predicted"/>
<reference evidence="5 6" key="1">
    <citation type="submission" date="2022-01" db="EMBL/GenBank/DDBJ databases">
        <title>Whole genome-based taxonomy of the Shewanellaceae.</title>
        <authorList>
            <person name="Martin-Rodriguez A.J."/>
        </authorList>
    </citation>
    <scope>NUCLEOTIDE SEQUENCE [LARGE SCALE GENOMIC DNA]</scope>
    <source>
        <strain evidence="5 6">DSM 24955</strain>
    </source>
</reference>
<dbReference type="Proteomes" id="UP001202134">
    <property type="component" value="Unassembled WGS sequence"/>
</dbReference>
<keyword evidence="2" id="KW-0472">Membrane</keyword>
<name>A0ABT0KLQ3_9GAMM</name>
<dbReference type="Gene3D" id="2.40.170.20">
    <property type="entry name" value="TonB-dependent receptor, beta-barrel domain"/>
    <property type="match status" value="1"/>
</dbReference>
<dbReference type="EMBL" id="JAKIKU010000002">
    <property type="protein sequence ID" value="MCL1044767.1"/>
    <property type="molecule type" value="Genomic_DNA"/>
</dbReference>
<evidence type="ECO:0000256" key="1">
    <source>
        <dbReference type="ARBA" id="ARBA00004442"/>
    </source>
</evidence>
<accession>A0ABT0KLQ3</accession>
<feature type="domain" description="DUF6268" evidence="4">
    <location>
        <begin position="115"/>
        <end position="293"/>
    </location>
</feature>
<evidence type="ECO:0000256" key="2">
    <source>
        <dbReference type="ARBA" id="ARBA00023136"/>
    </source>
</evidence>
<dbReference type="InterPro" id="IPR046235">
    <property type="entry name" value="DUF6268"/>
</dbReference>
<evidence type="ECO:0000313" key="5">
    <source>
        <dbReference type="EMBL" id="MCL1044767.1"/>
    </source>
</evidence>
<organism evidence="5 6">
    <name type="scientific">Shewanella electrodiphila</name>
    <dbReference type="NCBI Taxonomy" id="934143"/>
    <lineage>
        <taxon>Bacteria</taxon>
        <taxon>Pseudomonadati</taxon>
        <taxon>Pseudomonadota</taxon>
        <taxon>Gammaproteobacteria</taxon>
        <taxon>Alteromonadales</taxon>
        <taxon>Shewanellaceae</taxon>
        <taxon>Shewanella</taxon>
    </lineage>
</organism>
<keyword evidence="3" id="KW-0998">Cell outer membrane</keyword>
<comment type="subcellular location">
    <subcellularLocation>
        <location evidence="1">Cell outer membrane</location>
    </subcellularLocation>
</comment>
<sequence>MNVTPSLFQANQLNAGRLKKVAQLSVIAGLFLTPYAAAYDYSPFKFHVSRTSTDAAQVGDTNTELQRDVWRLKLSGAMPLSKEWMLGANIGYDNLDYGFKNIDSDLLNGQVTPWSSINKYSAGLSLTYRPTDTNWMFLLAPKLQYAYANTASSSDAQSYGVVGSAMYRFESGNMLGFGVAYLNDISEVKTVPYLAIRWKITDKLTLGNPFQAGFSGPAGLELSYEMNDKWNFGVGSSRRSERFLITDQEQTIEMEEWVGFVRAGWNISKKATINAYGGYFFNSEMELSEPNVTDEIENQSAIGLAFDIKF</sequence>
<dbReference type="RefSeq" id="WP_229369322.1">
    <property type="nucleotide sequence ID" value="NZ_JAKIKU010000002.1"/>
</dbReference>
<evidence type="ECO:0000259" key="4">
    <source>
        <dbReference type="Pfam" id="PF19783"/>
    </source>
</evidence>
<protein>
    <submittedName>
        <fullName evidence="5">DUF6268 family outer membrane beta-barrel protein</fullName>
    </submittedName>
</protein>
<evidence type="ECO:0000313" key="6">
    <source>
        <dbReference type="Proteomes" id="UP001202134"/>
    </source>
</evidence>
<dbReference type="InterPro" id="IPR036942">
    <property type="entry name" value="Beta-barrel_TonB_sf"/>
</dbReference>
<comment type="caution">
    <text evidence="5">The sequence shown here is derived from an EMBL/GenBank/DDBJ whole genome shotgun (WGS) entry which is preliminary data.</text>
</comment>
<dbReference type="SUPFAM" id="SSF56935">
    <property type="entry name" value="Porins"/>
    <property type="match status" value="1"/>
</dbReference>
<evidence type="ECO:0000256" key="3">
    <source>
        <dbReference type="ARBA" id="ARBA00023237"/>
    </source>
</evidence>